<dbReference type="EMBL" id="DSKI01000827">
    <property type="protein sequence ID" value="HEB45181.1"/>
    <property type="molecule type" value="Genomic_DNA"/>
</dbReference>
<sequence length="84" mass="9357">MSIFIQAESSLILTPRDFHIIDHAMRAVEPAKPAYSDDGHREAVGKAVIRLYTSGMTDPGRLAEAASTMAATRLLDRRRWRADC</sequence>
<accession>A0A7C1T458</accession>
<evidence type="ECO:0000313" key="1">
    <source>
        <dbReference type="EMBL" id="HEB45181.1"/>
    </source>
</evidence>
<proteinExistence type="predicted"/>
<reference evidence="1" key="1">
    <citation type="journal article" date="2020" name="mSystems">
        <title>Genome- and Community-Level Interaction Insights into Carbon Utilization and Element Cycling Functions of Hydrothermarchaeota in Hydrothermal Sediment.</title>
        <authorList>
            <person name="Zhou Z."/>
            <person name="Liu Y."/>
            <person name="Xu W."/>
            <person name="Pan J."/>
            <person name="Luo Z.H."/>
            <person name="Li M."/>
        </authorList>
    </citation>
    <scope>NUCLEOTIDE SEQUENCE [LARGE SCALE GENOMIC DNA]</scope>
    <source>
        <strain evidence="1">SpSt-243</strain>
    </source>
</reference>
<gene>
    <name evidence="1" type="ORF">ENP70_16125</name>
</gene>
<dbReference type="AlphaFoldDB" id="A0A7C1T458"/>
<comment type="caution">
    <text evidence="1">The sequence shown here is derived from an EMBL/GenBank/DDBJ whole genome shotgun (WGS) entry which is preliminary data.</text>
</comment>
<name>A0A7C1T458_9HYPH</name>
<protein>
    <submittedName>
        <fullName evidence="1">Uncharacterized protein</fullName>
    </submittedName>
</protein>
<organism evidence="1">
    <name type="scientific">Agrobacterium albertimagni</name>
    <dbReference type="NCBI Taxonomy" id="147266"/>
    <lineage>
        <taxon>Bacteria</taxon>
        <taxon>Pseudomonadati</taxon>
        <taxon>Pseudomonadota</taxon>
        <taxon>Alphaproteobacteria</taxon>
        <taxon>Hyphomicrobiales</taxon>
        <taxon>Rhizobiaceae</taxon>
        <taxon>Rhizobium/Agrobacterium group</taxon>
        <taxon>Agrobacterium</taxon>
    </lineage>
</organism>